<dbReference type="InterPro" id="IPR021309">
    <property type="entry name" value="YgaP-like_TM"/>
</dbReference>
<keyword evidence="1" id="KW-0812">Transmembrane</keyword>
<keyword evidence="1" id="KW-1133">Transmembrane helix</keyword>
<evidence type="ECO:0000256" key="1">
    <source>
        <dbReference type="SAM" id="Phobius"/>
    </source>
</evidence>
<dbReference type="InterPro" id="IPR050229">
    <property type="entry name" value="GlpE_sulfurtransferase"/>
</dbReference>
<dbReference type="Pfam" id="PF11127">
    <property type="entry name" value="YgaP-like_TM"/>
    <property type="match status" value="1"/>
</dbReference>
<evidence type="ECO:0000259" key="2">
    <source>
        <dbReference type="PROSITE" id="PS50206"/>
    </source>
</evidence>
<keyword evidence="4" id="KW-1185">Reference proteome</keyword>
<dbReference type="PANTHER" id="PTHR43031">
    <property type="entry name" value="FAD-DEPENDENT OXIDOREDUCTASE"/>
    <property type="match status" value="1"/>
</dbReference>
<dbReference type="PANTHER" id="PTHR43031:SF1">
    <property type="entry name" value="PYRIDINE NUCLEOTIDE-DISULPHIDE OXIDOREDUCTASE"/>
    <property type="match status" value="1"/>
</dbReference>
<feature type="transmembrane region" description="Helical" evidence="1">
    <location>
        <begin position="147"/>
        <end position="172"/>
    </location>
</feature>
<sequence>MTAQSNLSQLTEIGALELNQKLNLQQVILLDVRESSEYAGEHIAGSISLPLSTFEADQVAQFGDQPLVLCCQSGMRSSKASQKLLNYGFHNISQLKGGLSSWKATGLKTNKSQNAPISLFRQVQIVAGFLVAIGTGLGAFVSPWFLLLSGFVGCGLVFAGVTNTCAMGQLLAKLPYNR</sequence>
<dbReference type="SUPFAM" id="SSF52821">
    <property type="entry name" value="Rhodanese/Cell cycle control phosphatase"/>
    <property type="match status" value="1"/>
</dbReference>
<comment type="caution">
    <text evidence="3">The sequence shown here is derived from an EMBL/GenBank/DDBJ whole genome shotgun (WGS) entry which is preliminary data.</text>
</comment>
<keyword evidence="1" id="KW-0472">Membrane</keyword>
<dbReference type="Gene3D" id="6.10.140.1340">
    <property type="match status" value="1"/>
</dbReference>
<evidence type="ECO:0000313" key="3">
    <source>
        <dbReference type="EMBL" id="MBD2316133.1"/>
    </source>
</evidence>
<dbReference type="InterPro" id="IPR001763">
    <property type="entry name" value="Rhodanese-like_dom"/>
</dbReference>
<dbReference type="SMART" id="SM00450">
    <property type="entry name" value="RHOD"/>
    <property type="match status" value="1"/>
</dbReference>
<feature type="transmembrane region" description="Helical" evidence="1">
    <location>
        <begin position="119"/>
        <end position="141"/>
    </location>
</feature>
<dbReference type="CDD" id="cd00158">
    <property type="entry name" value="RHOD"/>
    <property type="match status" value="1"/>
</dbReference>
<reference evidence="3 4" key="1">
    <citation type="journal article" date="2020" name="ISME J.">
        <title>Comparative genomics reveals insights into cyanobacterial evolution and habitat adaptation.</title>
        <authorList>
            <person name="Chen M.Y."/>
            <person name="Teng W.K."/>
            <person name="Zhao L."/>
            <person name="Hu C.X."/>
            <person name="Zhou Y.K."/>
            <person name="Han B.P."/>
            <person name="Song L.R."/>
            <person name="Shu W.S."/>
        </authorList>
    </citation>
    <scope>NUCLEOTIDE SEQUENCE [LARGE SCALE GENOMIC DNA]</scope>
    <source>
        <strain evidence="3 4">FACHB-1050</strain>
    </source>
</reference>
<dbReference type="Proteomes" id="UP000618445">
    <property type="component" value="Unassembled WGS sequence"/>
</dbReference>
<name>A0ABR8C5Y9_9CYAN</name>
<organism evidence="3 4">
    <name type="scientific">Phormidium tenue FACHB-1050</name>
    <dbReference type="NCBI Taxonomy" id="2692857"/>
    <lineage>
        <taxon>Bacteria</taxon>
        <taxon>Bacillati</taxon>
        <taxon>Cyanobacteriota</taxon>
        <taxon>Cyanophyceae</taxon>
        <taxon>Oscillatoriophycideae</taxon>
        <taxon>Oscillatoriales</taxon>
        <taxon>Oscillatoriaceae</taxon>
        <taxon>Phormidium</taxon>
    </lineage>
</organism>
<dbReference type="Pfam" id="PF00581">
    <property type="entry name" value="Rhodanese"/>
    <property type="match status" value="1"/>
</dbReference>
<feature type="domain" description="Rhodanese" evidence="2">
    <location>
        <begin position="23"/>
        <end position="111"/>
    </location>
</feature>
<gene>
    <name evidence="3" type="ORF">H6G05_04630</name>
</gene>
<dbReference type="InterPro" id="IPR036873">
    <property type="entry name" value="Rhodanese-like_dom_sf"/>
</dbReference>
<dbReference type="EMBL" id="JACJQY010000005">
    <property type="protein sequence ID" value="MBD2316133.1"/>
    <property type="molecule type" value="Genomic_DNA"/>
</dbReference>
<dbReference type="PROSITE" id="PS50206">
    <property type="entry name" value="RHODANESE_3"/>
    <property type="match status" value="1"/>
</dbReference>
<evidence type="ECO:0000313" key="4">
    <source>
        <dbReference type="Proteomes" id="UP000618445"/>
    </source>
</evidence>
<dbReference type="RefSeq" id="WP_190576724.1">
    <property type="nucleotide sequence ID" value="NZ_CAWPQU010000045.1"/>
</dbReference>
<proteinExistence type="predicted"/>
<accession>A0ABR8C5Y9</accession>
<protein>
    <submittedName>
        <fullName evidence="3">Rhodanese-like domain-containing protein</fullName>
    </submittedName>
</protein>
<dbReference type="Gene3D" id="3.40.250.10">
    <property type="entry name" value="Rhodanese-like domain"/>
    <property type="match status" value="1"/>
</dbReference>